<accession>A0A9Q9SSB2</accession>
<proteinExistence type="predicted"/>
<evidence type="ECO:0000313" key="1">
    <source>
        <dbReference type="EMBL" id="WAN68730.1"/>
    </source>
</evidence>
<reference evidence="1" key="1">
    <citation type="journal article" date="2017" name="Proc. Natl. Acad. Sci. U.S.A.">
        <title>Comparative genomics uncovers the prolific and distinctive metabolic potential of the cyanobacterial genus Moorea.</title>
        <authorList>
            <person name="Leao T."/>
            <person name="Castelao G."/>
            <person name="Korobeynikov A."/>
            <person name="Monroe E.A."/>
            <person name="Podell S."/>
            <person name="Glukhov E."/>
            <person name="Allen E.E."/>
            <person name="Gerwick W.H."/>
            <person name="Gerwick L."/>
        </authorList>
    </citation>
    <scope>NUCLEOTIDE SEQUENCE</scope>
    <source>
        <strain evidence="1">JHB</strain>
    </source>
</reference>
<organism evidence="1">
    <name type="scientific">Moorena producens (strain JHB)</name>
    <dbReference type="NCBI Taxonomy" id="1454205"/>
    <lineage>
        <taxon>Bacteria</taxon>
        <taxon>Bacillati</taxon>
        <taxon>Cyanobacteriota</taxon>
        <taxon>Cyanophyceae</taxon>
        <taxon>Coleofasciculales</taxon>
        <taxon>Coleofasciculaceae</taxon>
        <taxon>Moorena</taxon>
    </lineage>
</organism>
<evidence type="ECO:0008006" key="2">
    <source>
        <dbReference type="Google" id="ProtNLM"/>
    </source>
</evidence>
<reference evidence="1" key="2">
    <citation type="submission" date="2022-10" db="EMBL/GenBank/DDBJ databases">
        <authorList>
            <person name="Ngo T.-E."/>
        </authorList>
    </citation>
    <scope>NUCLEOTIDE SEQUENCE</scope>
    <source>
        <strain evidence="1">JHB</strain>
    </source>
</reference>
<protein>
    <recommendedName>
        <fullName evidence="2">Pentapeptide repeat-containing protein</fullName>
    </recommendedName>
</protein>
<dbReference type="Proteomes" id="UP000176944">
    <property type="component" value="Chromosome"/>
</dbReference>
<dbReference type="EMBL" id="CP017708">
    <property type="protein sequence ID" value="WAN68730.1"/>
    <property type="molecule type" value="Genomic_DNA"/>
</dbReference>
<gene>
    <name evidence="1" type="ORF">BJP36_40905</name>
</gene>
<dbReference type="AlphaFoldDB" id="A0A9Q9SSB2"/>
<name>A0A9Q9SSB2_MOOP1</name>
<sequence>MLLRTFNVQPVNLQPVNLQPVNLQPVNLQPVNLGQKATLREQPYLPIASSYPYFRQSVSACTIFWL</sequence>